<comment type="caution">
    <text evidence="1">The sequence shown here is derived from an EMBL/GenBank/DDBJ whole genome shotgun (WGS) entry which is preliminary data.</text>
</comment>
<gene>
    <name evidence="1" type="ORF">CPELLU_LOCUS20828</name>
</gene>
<feature type="non-terminal residue" evidence="1">
    <location>
        <position position="44"/>
    </location>
</feature>
<organism evidence="1 2">
    <name type="scientific">Cetraspora pellucida</name>
    <dbReference type="NCBI Taxonomy" id="1433469"/>
    <lineage>
        <taxon>Eukaryota</taxon>
        <taxon>Fungi</taxon>
        <taxon>Fungi incertae sedis</taxon>
        <taxon>Mucoromycota</taxon>
        <taxon>Glomeromycotina</taxon>
        <taxon>Glomeromycetes</taxon>
        <taxon>Diversisporales</taxon>
        <taxon>Gigasporaceae</taxon>
        <taxon>Cetraspora</taxon>
    </lineage>
</organism>
<protein>
    <submittedName>
        <fullName evidence="1">9109_t:CDS:1</fullName>
    </submittedName>
</protein>
<proteinExistence type="predicted"/>
<sequence>GFSVVYKAKWKHIEVVLKSLYNSNNMNADPHKKFKNYNVETTIH</sequence>
<evidence type="ECO:0000313" key="1">
    <source>
        <dbReference type="EMBL" id="CAG8832320.1"/>
    </source>
</evidence>
<dbReference type="EMBL" id="CAJVQA010068057">
    <property type="protein sequence ID" value="CAG8832320.1"/>
    <property type="molecule type" value="Genomic_DNA"/>
</dbReference>
<accession>A0A9N9KJQ1</accession>
<dbReference type="Proteomes" id="UP000789759">
    <property type="component" value="Unassembled WGS sequence"/>
</dbReference>
<dbReference type="AlphaFoldDB" id="A0A9N9KJQ1"/>
<evidence type="ECO:0000313" key="2">
    <source>
        <dbReference type="Proteomes" id="UP000789759"/>
    </source>
</evidence>
<keyword evidence="2" id="KW-1185">Reference proteome</keyword>
<reference evidence="1" key="1">
    <citation type="submission" date="2021-06" db="EMBL/GenBank/DDBJ databases">
        <authorList>
            <person name="Kallberg Y."/>
            <person name="Tangrot J."/>
            <person name="Rosling A."/>
        </authorList>
    </citation>
    <scope>NUCLEOTIDE SEQUENCE</scope>
    <source>
        <strain evidence="1">FL966</strain>
    </source>
</reference>
<name>A0A9N9KJQ1_9GLOM</name>